<organism evidence="1 2">
    <name type="scientific">Peribacillus faecalis</name>
    <dbReference type="NCBI Taxonomy" id="2772559"/>
    <lineage>
        <taxon>Bacteria</taxon>
        <taxon>Bacillati</taxon>
        <taxon>Bacillota</taxon>
        <taxon>Bacilli</taxon>
        <taxon>Bacillales</taxon>
        <taxon>Bacillaceae</taxon>
        <taxon>Peribacillus</taxon>
    </lineage>
</organism>
<evidence type="ECO:0000313" key="2">
    <source>
        <dbReference type="Proteomes" id="UP000602076"/>
    </source>
</evidence>
<accession>A0A927D2C7</accession>
<dbReference type="InterPro" id="IPR010461">
    <property type="entry name" value="ComK"/>
</dbReference>
<proteinExistence type="predicted"/>
<gene>
    <name evidence="1" type="ORF">IEO70_18295</name>
</gene>
<dbReference type="GO" id="GO:0030420">
    <property type="term" value="P:establishment of competence for transformation"/>
    <property type="evidence" value="ECO:0007669"/>
    <property type="project" value="InterPro"/>
</dbReference>
<dbReference type="Proteomes" id="UP000602076">
    <property type="component" value="Unassembled WGS sequence"/>
</dbReference>
<evidence type="ECO:0000313" key="1">
    <source>
        <dbReference type="EMBL" id="MBD3110280.1"/>
    </source>
</evidence>
<sequence length="169" mass="19585">MLTENAIFVDEYEINPYTLAILPHYEDGKVYSRIIEADQEYICPMKPTDIVKRTCELFGSDYDGRRCATRSMTGYTHKAPIEIEKTFSMFVFPTTSPERDECIWVSAMQVDKHEKFSSTEVIVTFTNRKQLIIPVSYGTFETQVARSAILKSKLDQKIAETRRRYDGIK</sequence>
<comment type="caution">
    <text evidence="1">The sequence shown here is derived from an EMBL/GenBank/DDBJ whole genome shotgun (WGS) entry which is preliminary data.</text>
</comment>
<keyword evidence="2" id="KW-1185">Reference proteome</keyword>
<dbReference type="Pfam" id="PF06338">
    <property type="entry name" value="ComK"/>
    <property type="match status" value="1"/>
</dbReference>
<dbReference type="PIRSF" id="PIRSF011560">
    <property type="entry name" value="ComK"/>
    <property type="match status" value="1"/>
</dbReference>
<dbReference type="AlphaFoldDB" id="A0A927D2C7"/>
<dbReference type="RefSeq" id="WP_190999814.1">
    <property type="nucleotide sequence ID" value="NZ_JACXSI010000066.1"/>
</dbReference>
<protein>
    <submittedName>
        <fullName evidence="1">Competence protein ComK</fullName>
    </submittedName>
</protein>
<name>A0A927D2C7_9BACI</name>
<dbReference type="EMBL" id="JACXSI010000066">
    <property type="protein sequence ID" value="MBD3110280.1"/>
    <property type="molecule type" value="Genomic_DNA"/>
</dbReference>
<reference evidence="1" key="1">
    <citation type="submission" date="2020-09" db="EMBL/GenBank/DDBJ databases">
        <title>Bacillus faecalis sp. nov., a moderately halophilic bacterium isolated from cow faeces.</title>
        <authorList>
            <person name="Jiang L."/>
            <person name="Lee J."/>
        </authorList>
    </citation>
    <scope>NUCLEOTIDE SEQUENCE</scope>
    <source>
        <strain evidence="1">AGMB 02131</strain>
    </source>
</reference>